<accession>A0A0T9MT11</accession>
<dbReference type="InterPro" id="IPR025601">
    <property type="entry name" value="ATP-bd_sugar_transptr-like"/>
</dbReference>
<dbReference type="AlphaFoldDB" id="A0A0T9MT11"/>
<dbReference type="Proteomes" id="UP000038750">
    <property type="component" value="Unassembled WGS sequence"/>
</dbReference>
<proteinExistence type="predicted"/>
<sequence>MPHLLAVRLLRSKSMANVFDRLTSRMDRVTVARMGGPVLINDVEFVSVESHLIPEMGPMTGDGISLVIFSADYVPHRNDQVVLDGQSYIVTRHQSFNGKPQIWLE</sequence>
<evidence type="ECO:0000313" key="1">
    <source>
        <dbReference type="EMBL" id="CNG43921.1"/>
    </source>
</evidence>
<reference evidence="1 2" key="1">
    <citation type="submission" date="2015-03" db="EMBL/GenBank/DDBJ databases">
        <authorList>
            <person name="Murphy D."/>
        </authorList>
    </citation>
    <scope>NUCLEOTIDE SEQUENCE [LARGE SCALE GENOMIC DNA]</scope>
    <source>
        <strain evidence="1 2">BR165/97</strain>
    </source>
</reference>
<dbReference type="Gene3D" id="2.40.10.210">
    <property type="entry name" value="Phage tail proteins (gpFII-like)"/>
    <property type="match status" value="1"/>
</dbReference>
<gene>
    <name evidence="1" type="ORF">ERS008530_03766</name>
</gene>
<dbReference type="eggNOG" id="ENOG5032ZMD">
    <property type="taxonomic scope" value="Bacteria"/>
</dbReference>
<dbReference type="SUPFAM" id="SSF69279">
    <property type="entry name" value="Phage tail proteins"/>
    <property type="match status" value="1"/>
</dbReference>
<dbReference type="EMBL" id="CPZJ01000018">
    <property type="protein sequence ID" value="CNG43921.1"/>
    <property type="molecule type" value="Genomic_DNA"/>
</dbReference>
<dbReference type="Pfam" id="PF13856">
    <property type="entry name" value="Gifsy-2"/>
    <property type="match status" value="1"/>
</dbReference>
<protein>
    <recommendedName>
        <fullName evidence="3">ATP-binding protein</fullName>
    </recommendedName>
</protein>
<name>A0A0T9MT11_YERIN</name>
<evidence type="ECO:0000313" key="2">
    <source>
        <dbReference type="Proteomes" id="UP000038750"/>
    </source>
</evidence>
<evidence type="ECO:0008006" key="3">
    <source>
        <dbReference type="Google" id="ProtNLM"/>
    </source>
</evidence>
<organism evidence="1 2">
    <name type="scientific">Yersinia intermedia</name>
    <dbReference type="NCBI Taxonomy" id="631"/>
    <lineage>
        <taxon>Bacteria</taxon>
        <taxon>Pseudomonadati</taxon>
        <taxon>Pseudomonadota</taxon>
        <taxon>Gammaproteobacteria</taxon>
        <taxon>Enterobacterales</taxon>
        <taxon>Yersiniaceae</taxon>
        <taxon>Yersinia</taxon>
    </lineage>
</organism>